<dbReference type="Proteomes" id="UP001632038">
    <property type="component" value="Unassembled WGS sequence"/>
</dbReference>
<organism evidence="1 2">
    <name type="scientific">Castilleja foliolosa</name>
    <dbReference type="NCBI Taxonomy" id="1961234"/>
    <lineage>
        <taxon>Eukaryota</taxon>
        <taxon>Viridiplantae</taxon>
        <taxon>Streptophyta</taxon>
        <taxon>Embryophyta</taxon>
        <taxon>Tracheophyta</taxon>
        <taxon>Spermatophyta</taxon>
        <taxon>Magnoliopsida</taxon>
        <taxon>eudicotyledons</taxon>
        <taxon>Gunneridae</taxon>
        <taxon>Pentapetalae</taxon>
        <taxon>asterids</taxon>
        <taxon>lamiids</taxon>
        <taxon>Lamiales</taxon>
        <taxon>Orobanchaceae</taxon>
        <taxon>Pedicularideae</taxon>
        <taxon>Castillejinae</taxon>
        <taxon>Castilleja</taxon>
    </lineage>
</organism>
<protein>
    <submittedName>
        <fullName evidence="1">Uncharacterized protein</fullName>
    </submittedName>
</protein>
<name>A0ABD3B8R5_9LAMI</name>
<sequence length="51" mass="5594">MINNSGKYCATISIPLNSSIKVNQTQTIGRKCKPSMLQAELPSPLSKIKFL</sequence>
<accession>A0ABD3B8R5</accession>
<proteinExistence type="predicted"/>
<reference evidence="2" key="1">
    <citation type="journal article" date="2024" name="IScience">
        <title>Strigolactones Initiate the Formation of Haustorium-like Structures in Castilleja.</title>
        <authorList>
            <person name="Buerger M."/>
            <person name="Peterson D."/>
            <person name="Chory J."/>
        </authorList>
    </citation>
    <scope>NUCLEOTIDE SEQUENCE [LARGE SCALE GENOMIC DNA]</scope>
</reference>
<dbReference type="EMBL" id="JAVIJP010000113">
    <property type="protein sequence ID" value="KAL3613578.1"/>
    <property type="molecule type" value="Genomic_DNA"/>
</dbReference>
<evidence type="ECO:0000313" key="1">
    <source>
        <dbReference type="EMBL" id="KAL3613578.1"/>
    </source>
</evidence>
<evidence type="ECO:0000313" key="2">
    <source>
        <dbReference type="Proteomes" id="UP001632038"/>
    </source>
</evidence>
<comment type="caution">
    <text evidence="1">The sequence shown here is derived from an EMBL/GenBank/DDBJ whole genome shotgun (WGS) entry which is preliminary data.</text>
</comment>
<dbReference type="AlphaFoldDB" id="A0ABD3B8R5"/>
<keyword evidence="2" id="KW-1185">Reference proteome</keyword>
<gene>
    <name evidence="1" type="ORF">CASFOL_042612</name>
</gene>